<dbReference type="Proteomes" id="UP000234323">
    <property type="component" value="Unassembled WGS sequence"/>
</dbReference>
<reference evidence="2 3" key="1">
    <citation type="submission" date="2015-10" db="EMBL/GenBank/DDBJ databases">
        <title>Genome analyses suggest a sexual origin of heterokaryosis in a supposedly ancient asexual fungus.</title>
        <authorList>
            <person name="Ropars J."/>
            <person name="Sedzielewska K."/>
            <person name="Noel J."/>
            <person name="Charron P."/>
            <person name="Farinelli L."/>
            <person name="Marton T."/>
            <person name="Kruger M."/>
            <person name="Pelin A."/>
            <person name="Brachmann A."/>
            <person name="Corradi N."/>
        </authorList>
    </citation>
    <scope>NUCLEOTIDE SEQUENCE [LARGE SCALE GENOMIC DNA]</scope>
    <source>
        <strain evidence="2 3">A4</strain>
    </source>
</reference>
<evidence type="ECO:0000313" key="3">
    <source>
        <dbReference type="Proteomes" id="UP000234323"/>
    </source>
</evidence>
<dbReference type="VEuPathDB" id="FungiDB:FUN_021606"/>
<proteinExistence type="predicted"/>
<keyword evidence="3" id="KW-1185">Reference proteome</keyword>
<accession>A0A2I1H8E9</accession>
<sequence>MNLETNNDAFEEHQFEVDEDDEPGVRQKVQINTPINTSDLLENYCEVIENEALIIALLDPYKKKMKFATNNQKELTKTSLIEVYELAKNIINFQQESYGPRPKKRKVSKAYVYKKNIIF</sequence>
<gene>
    <name evidence="2" type="ORF">RhiirA4_503414</name>
</gene>
<protein>
    <submittedName>
        <fullName evidence="2">Uncharacterized protein</fullName>
    </submittedName>
</protein>
<feature type="region of interest" description="Disordered" evidence="1">
    <location>
        <begin position="1"/>
        <end position="23"/>
    </location>
</feature>
<dbReference type="AlphaFoldDB" id="A0A2I1H8E9"/>
<evidence type="ECO:0000313" key="2">
    <source>
        <dbReference type="EMBL" id="PKY55124.1"/>
    </source>
</evidence>
<evidence type="ECO:0000256" key="1">
    <source>
        <dbReference type="SAM" id="MobiDB-lite"/>
    </source>
</evidence>
<organism evidence="2 3">
    <name type="scientific">Rhizophagus irregularis</name>
    <dbReference type="NCBI Taxonomy" id="588596"/>
    <lineage>
        <taxon>Eukaryota</taxon>
        <taxon>Fungi</taxon>
        <taxon>Fungi incertae sedis</taxon>
        <taxon>Mucoromycota</taxon>
        <taxon>Glomeromycotina</taxon>
        <taxon>Glomeromycetes</taxon>
        <taxon>Glomerales</taxon>
        <taxon>Glomeraceae</taxon>
        <taxon>Rhizophagus</taxon>
    </lineage>
</organism>
<dbReference type="EMBL" id="LLXI01001781">
    <property type="protein sequence ID" value="PKY55124.1"/>
    <property type="molecule type" value="Genomic_DNA"/>
</dbReference>
<comment type="caution">
    <text evidence="2">The sequence shown here is derived from an EMBL/GenBank/DDBJ whole genome shotgun (WGS) entry which is preliminary data.</text>
</comment>
<name>A0A2I1H8E9_9GLOM</name>